<feature type="domain" description="SET" evidence="1">
    <location>
        <begin position="12"/>
        <end position="156"/>
    </location>
</feature>
<dbReference type="Proteomes" id="UP000287972">
    <property type="component" value="Unassembled WGS sequence"/>
</dbReference>
<protein>
    <recommendedName>
        <fullName evidence="1">SET domain-containing protein</fullName>
    </recommendedName>
</protein>
<dbReference type="PANTHER" id="PTHR47332">
    <property type="entry name" value="SET DOMAIN-CONTAINING PROTEIN 5"/>
    <property type="match status" value="1"/>
</dbReference>
<dbReference type="SUPFAM" id="SSF144232">
    <property type="entry name" value="HIT/MYND zinc finger-like"/>
    <property type="match status" value="1"/>
</dbReference>
<dbReference type="InterPro" id="IPR053185">
    <property type="entry name" value="SET_domain_protein"/>
</dbReference>
<evidence type="ECO:0000313" key="3">
    <source>
        <dbReference type="Proteomes" id="UP000287972"/>
    </source>
</evidence>
<dbReference type="PROSITE" id="PS50280">
    <property type="entry name" value="SET"/>
    <property type="match status" value="1"/>
</dbReference>
<evidence type="ECO:0000313" key="2">
    <source>
        <dbReference type="EMBL" id="RSL81491.1"/>
    </source>
</evidence>
<dbReference type="EMBL" id="NKCL01000120">
    <property type="protein sequence ID" value="RSL81491.1"/>
    <property type="molecule type" value="Genomic_DNA"/>
</dbReference>
<evidence type="ECO:0000259" key="1">
    <source>
        <dbReference type="PROSITE" id="PS50280"/>
    </source>
</evidence>
<organism evidence="2 3">
    <name type="scientific">Fusarium floridanum</name>
    <dbReference type="NCBI Taxonomy" id="1325733"/>
    <lineage>
        <taxon>Eukaryota</taxon>
        <taxon>Fungi</taxon>
        <taxon>Dikarya</taxon>
        <taxon>Ascomycota</taxon>
        <taxon>Pezizomycotina</taxon>
        <taxon>Sordariomycetes</taxon>
        <taxon>Hypocreomycetidae</taxon>
        <taxon>Hypocreales</taxon>
        <taxon>Nectriaceae</taxon>
        <taxon>Fusarium</taxon>
        <taxon>Fusarium solani species complex</taxon>
    </lineage>
</organism>
<dbReference type="Pfam" id="PF00856">
    <property type="entry name" value="SET"/>
    <property type="match status" value="1"/>
</dbReference>
<reference evidence="2 3" key="1">
    <citation type="submission" date="2017-06" db="EMBL/GenBank/DDBJ databases">
        <title>Comparative genomic analysis of Ambrosia Fusariam Clade fungi.</title>
        <authorList>
            <person name="Stajich J.E."/>
            <person name="Carrillo J."/>
            <person name="Kijimoto T."/>
            <person name="Eskalen A."/>
            <person name="O'Donnell K."/>
            <person name="Kasson M."/>
        </authorList>
    </citation>
    <scope>NUCLEOTIDE SEQUENCE [LARGE SCALE GENOMIC DNA]</scope>
    <source>
        <strain evidence="2 3">NRRL62606</strain>
    </source>
</reference>
<name>A0A428RVG2_9HYPO</name>
<proteinExistence type="predicted"/>
<sequence length="554" mass="63331">MEEMEEVLYENSVYSIRRVPGNNKGYGIVAASKIPKGTRILAEAPLIRLPREVGSKYHARVSIAAKLSKFPPEYGKGYRELCNAYPDDDKEVAIALTNALPLGPKSSDSGVFLQASRFNHSCLPNAQETWNENLDKLTVHACVDIEEGQEITINYLKKLACRKDRQQALEDNCRFRCVCSLCSASVAERRLSDKRQEEIQKLYNEVTSTMARHLDPLGNLHKIQRMLELMRKEGIRDVRLSKAYLQAFLIAISHGDQARAQIFAQRAFESRKILEGDDSPTVVKLKQLTLHPYSHLDYRPNQKWKSNIEDAPRGLSKSDLEAWLWRQYNDRESQFADLRCTETFPCFNDLPRENEASTEFYEATDAFNCTPKKIWVLLGDVLEVDEGEGGDLQVTIEDKNWKMVPVLIRASEFGQTFDRSTVKTGSTIVIPFPVKDENMPGIPGVVIDKPNGFKMLPKELEDLLLLSDRVKYYSSLVDGKRRCHGCNKESDSQLVCRGCFFFQYCNESCPKRDHEPDCKLLRQPDFRDLFRLNHNLEDYSRLAPGQPSRECVVI</sequence>
<dbReference type="InterPro" id="IPR046341">
    <property type="entry name" value="SET_dom_sf"/>
</dbReference>
<dbReference type="AlphaFoldDB" id="A0A428RVG2"/>
<gene>
    <name evidence="2" type="ORF">CEP51_005796</name>
</gene>
<dbReference type="Gene3D" id="1.25.40.10">
    <property type="entry name" value="Tetratricopeptide repeat domain"/>
    <property type="match status" value="1"/>
</dbReference>
<dbReference type="SUPFAM" id="SSF82199">
    <property type="entry name" value="SET domain"/>
    <property type="match status" value="1"/>
</dbReference>
<dbReference type="PANTHER" id="PTHR47332:SF4">
    <property type="entry name" value="SET DOMAIN-CONTAINING PROTEIN 5"/>
    <property type="match status" value="1"/>
</dbReference>
<dbReference type="InterPro" id="IPR011990">
    <property type="entry name" value="TPR-like_helical_dom_sf"/>
</dbReference>
<keyword evidence="3" id="KW-1185">Reference proteome</keyword>
<dbReference type="InterPro" id="IPR001214">
    <property type="entry name" value="SET_dom"/>
</dbReference>
<dbReference type="SMART" id="SM00317">
    <property type="entry name" value="SET"/>
    <property type="match status" value="1"/>
</dbReference>
<dbReference type="Gene3D" id="2.170.270.10">
    <property type="entry name" value="SET domain"/>
    <property type="match status" value="1"/>
</dbReference>
<dbReference type="CDD" id="cd20071">
    <property type="entry name" value="SET_SMYD"/>
    <property type="match status" value="1"/>
</dbReference>
<accession>A0A428RVG2</accession>
<comment type="caution">
    <text evidence="2">The sequence shown here is derived from an EMBL/GenBank/DDBJ whole genome shotgun (WGS) entry which is preliminary data.</text>
</comment>